<organism evidence="5 6">
    <name type="scientific">Sabulicella glaciei</name>
    <dbReference type="NCBI Taxonomy" id="2984948"/>
    <lineage>
        <taxon>Bacteria</taxon>
        <taxon>Pseudomonadati</taxon>
        <taxon>Pseudomonadota</taxon>
        <taxon>Alphaproteobacteria</taxon>
        <taxon>Acetobacterales</taxon>
        <taxon>Acetobacteraceae</taxon>
        <taxon>Sabulicella</taxon>
    </lineage>
</organism>
<dbReference type="NCBIfam" id="TIGR02727">
    <property type="entry name" value="MTHFS_bact"/>
    <property type="match status" value="1"/>
</dbReference>
<keyword evidence="5" id="KW-0436">Ligase</keyword>
<dbReference type="InterPro" id="IPR024185">
    <property type="entry name" value="FTHF_cligase-like_sf"/>
</dbReference>
<dbReference type="PIRSF" id="PIRSF006806">
    <property type="entry name" value="FTHF_cligase"/>
    <property type="match status" value="1"/>
</dbReference>
<keyword evidence="3 4" id="KW-0067">ATP-binding</keyword>
<sequence length="180" mass="19345">MSEAAKAALRRLVLSRRDPPPGAAEALAAHVLRDCPPPPGAVIGGFWPMGTEIDIRPLLLALHGRGHLLALPFTPPRGRPLEFRAWAPGDALAPGPMGTSHPATAEGREPDWLLVPLLAFDRRGGRLGYGGGYYDRTLALMPRAFRLGVACLAQEVEEVPMEPHDIPLHAIATEQGLLRV</sequence>
<dbReference type="EC" id="6.3.3.2" evidence="4"/>
<keyword evidence="4" id="KW-0460">Magnesium</keyword>
<dbReference type="Pfam" id="PF01812">
    <property type="entry name" value="5-FTHF_cyc-lig"/>
    <property type="match status" value="1"/>
</dbReference>
<proteinExistence type="inferred from homology"/>
<comment type="caution">
    <text evidence="5">The sequence shown here is derived from an EMBL/GenBank/DDBJ whole genome shotgun (WGS) entry which is preliminary data.</text>
</comment>
<evidence type="ECO:0000256" key="2">
    <source>
        <dbReference type="ARBA" id="ARBA00022741"/>
    </source>
</evidence>
<gene>
    <name evidence="5" type="ORF">OF850_16600</name>
</gene>
<reference evidence="5 6" key="1">
    <citation type="submission" date="2022-10" db="EMBL/GenBank/DDBJ databases">
        <title>Roseococcus glaciei nov., sp. nov., isolated from glacier.</title>
        <authorList>
            <person name="Liu Q."/>
            <person name="Xin Y.-H."/>
        </authorList>
    </citation>
    <scope>NUCLEOTIDE SEQUENCE [LARGE SCALE GENOMIC DNA]</scope>
    <source>
        <strain evidence="5 6">MDT2-1-1</strain>
    </source>
</reference>
<keyword evidence="6" id="KW-1185">Reference proteome</keyword>
<keyword evidence="2 4" id="KW-0547">Nucleotide-binding</keyword>
<dbReference type="SUPFAM" id="SSF100950">
    <property type="entry name" value="NagB/RpiA/CoA transferase-like"/>
    <property type="match status" value="1"/>
</dbReference>
<evidence type="ECO:0000256" key="1">
    <source>
        <dbReference type="ARBA" id="ARBA00010638"/>
    </source>
</evidence>
<evidence type="ECO:0000313" key="6">
    <source>
        <dbReference type="Proteomes" id="UP001526430"/>
    </source>
</evidence>
<accession>A0ABT3NYP9</accession>
<dbReference type="EMBL" id="JAPFQI010000015">
    <property type="protein sequence ID" value="MCW8087256.1"/>
    <property type="molecule type" value="Genomic_DNA"/>
</dbReference>
<dbReference type="Proteomes" id="UP001526430">
    <property type="component" value="Unassembled WGS sequence"/>
</dbReference>
<dbReference type="InterPro" id="IPR037171">
    <property type="entry name" value="NagB/RpiA_transferase-like"/>
</dbReference>
<keyword evidence="4" id="KW-0479">Metal-binding</keyword>
<name>A0ABT3NYP9_9PROT</name>
<dbReference type="GO" id="GO:0030272">
    <property type="term" value="F:5-formyltetrahydrofolate cyclo-ligase activity"/>
    <property type="evidence" value="ECO:0007669"/>
    <property type="project" value="UniProtKB-EC"/>
</dbReference>
<dbReference type="RefSeq" id="WP_301591433.1">
    <property type="nucleotide sequence ID" value="NZ_JAPFQI010000015.1"/>
</dbReference>
<evidence type="ECO:0000256" key="3">
    <source>
        <dbReference type="ARBA" id="ARBA00022840"/>
    </source>
</evidence>
<dbReference type="Gene3D" id="3.40.50.10420">
    <property type="entry name" value="NagB/RpiA/CoA transferase-like"/>
    <property type="match status" value="1"/>
</dbReference>
<comment type="similarity">
    <text evidence="1 4">Belongs to the 5-formyltetrahydrofolate cyclo-ligase family.</text>
</comment>
<dbReference type="InterPro" id="IPR002698">
    <property type="entry name" value="FTHF_cligase"/>
</dbReference>
<evidence type="ECO:0000256" key="4">
    <source>
        <dbReference type="RuleBase" id="RU361279"/>
    </source>
</evidence>
<dbReference type="PANTHER" id="PTHR23407:SF1">
    <property type="entry name" value="5-FORMYLTETRAHYDROFOLATE CYCLO-LIGASE"/>
    <property type="match status" value="1"/>
</dbReference>
<dbReference type="PANTHER" id="PTHR23407">
    <property type="entry name" value="ATPASE INHIBITOR/5-FORMYLTETRAHYDROFOLATE CYCLO-LIGASE"/>
    <property type="match status" value="1"/>
</dbReference>
<evidence type="ECO:0000313" key="5">
    <source>
        <dbReference type="EMBL" id="MCW8087256.1"/>
    </source>
</evidence>
<comment type="catalytic activity">
    <reaction evidence="4">
        <text>(6S)-5-formyl-5,6,7,8-tetrahydrofolate + ATP = (6R)-5,10-methenyltetrahydrofolate + ADP + phosphate</text>
        <dbReference type="Rhea" id="RHEA:10488"/>
        <dbReference type="ChEBI" id="CHEBI:30616"/>
        <dbReference type="ChEBI" id="CHEBI:43474"/>
        <dbReference type="ChEBI" id="CHEBI:57455"/>
        <dbReference type="ChEBI" id="CHEBI:57457"/>
        <dbReference type="ChEBI" id="CHEBI:456216"/>
        <dbReference type="EC" id="6.3.3.2"/>
    </reaction>
</comment>
<protein>
    <recommendedName>
        <fullName evidence="4">5-formyltetrahydrofolate cyclo-ligase</fullName>
        <ecNumber evidence="4">6.3.3.2</ecNumber>
    </recommendedName>
</protein>
<comment type="cofactor">
    <cofactor evidence="4">
        <name>Mg(2+)</name>
        <dbReference type="ChEBI" id="CHEBI:18420"/>
    </cofactor>
</comment>